<comment type="caution">
    <text evidence="2">The sequence shown here is derived from an EMBL/GenBank/DDBJ whole genome shotgun (WGS) entry which is preliminary data.</text>
</comment>
<name>A0AAN9NTH8_PHACN</name>
<evidence type="ECO:0000313" key="3">
    <source>
        <dbReference type="Proteomes" id="UP001374584"/>
    </source>
</evidence>
<evidence type="ECO:0000313" key="2">
    <source>
        <dbReference type="EMBL" id="KAK7379035.1"/>
    </source>
</evidence>
<protein>
    <submittedName>
        <fullName evidence="2">Uncharacterized protein</fullName>
    </submittedName>
</protein>
<sequence length="141" mass="15770">MYKLCKAKTICLDSPKILPIPFYLFLVVFLLSLCDVQIMSTECKLYSWIFDGHIVVVESFEVNREKGVSDFSLLQVHTHSDTTKEQGGLICTRHKKTEGLVRVKASISKSEGVGGVVALVATICKRECDISEQIKIFNTLV</sequence>
<keyword evidence="1" id="KW-0472">Membrane</keyword>
<reference evidence="2 3" key="1">
    <citation type="submission" date="2024-01" db="EMBL/GenBank/DDBJ databases">
        <title>The genomes of 5 underutilized Papilionoideae crops provide insights into root nodulation and disease resistanc.</title>
        <authorList>
            <person name="Jiang F."/>
        </authorList>
    </citation>
    <scope>NUCLEOTIDE SEQUENCE [LARGE SCALE GENOMIC DNA]</scope>
    <source>
        <strain evidence="2">JINMINGXINNONG_FW02</strain>
        <tissue evidence="2">Leaves</tissue>
    </source>
</reference>
<keyword evidence="1" id="KW-1133">Transmembrane helix</keyword>
<keyword evidence="3" id="KW-1185">Reference proteome</keyword>
<dbReference type="AlphaFoldDB" id="A0AAN9NTH8"/>
<dbReference type="EMBL" id="JAYMYR010000002">
    <property type="protein sequence ID" value="KAK7379035.1"/>
    <property type="molecule type" value="Genomic_DNA"/>
</dbReference>
<proteinExistence type="predicted"/>
<accession>A0AAN9NTH8</accession>
<keyword evidence="1" id="KW-0812">Transmembrane</keyword>
<organism evidence="2 3">
    <name type="scientific">Phaseolus coccineus</name>
    <name type="common">Scarlet runner bean</name>
    <name type="synonym">Phaseolus multiflorus</name>
    <dbReference type="NCBI Taxonomy" id="3886"/>
    <lineage>
        <taxon>Eukaryota</taxon>
        <taxon>Viridiplantae</taxon>
        <taxon>Streptophyta</taxon>
        <taxon>Embryophyta</taxon>
        <taxon>Tracheophyta</taxon>
        <taxon>Spermatophyta</taxon>
        <taxon>Magnoliopsida</taxon>
        <taxon>eudicotyledons</taxon>
        <taxon>Gunneridae</taxon>
        <taxon>Pentapetalae</taxon>
        <taxon>rosids</taxon>
        <taxon>fabids</taxon>
        <taxon>Fabales</taxon>
        <taxon>Fabaceae</taxon>
        <taxon>Papilionoideae</taxon>
        <taxon>50 kb inversion clade</taxon>
        <taxon>NPAAA clade</taxon>
        <taxon>indigoferoid/millettioid clade</taxon>
        <taxon>Phaseoleae</taxon>
        <taxon>Phaseolus</taxon>
    </lineage>
</organism>
<dbReference type="Proteomes" id="UP001374584">
    <property type="component" value="Unassembled WGS sequence"/>
</dbReference>
<gene>
    <name evidence="2" type="ORF">VNO80_04487</name>
</gene>
<feature type="transmembrane region" description="Helical" evidence="1">
    <location>
        <begin position="20"/>
        <end position="38"/>
    </location>
</feature>
<evidence type="ECO:0000256" key="1">
    <source>
        <dbReference type="SAM" id="Phobius"/>
    </source>
</evidence>